<organism evidence="2 3">
    <name type="scientific">Smittium megazygosporum</name>
    <dbReference type="NCBI Taxonomy" id="133381"/>
    <lineage>
        <taxon>Eukaryota</taxon>
        <taxon>Fungi</taxon>
        <taxon>Fungi incertae sedis</taxon>
        <taxon>Zoopagomycota</taxon>
        <taxon>Kickxellomycotina</taxon>
        <taxon>Harpellomycetes</taxon>
        <taxon>Harpellales</taxon>
        <taxon>Legeriomycetaceae</taxon>
        <taxon>Smittium</taxon>
    </lineage>
</organism>
<comment type="similarity">
    <text evidence="1">Belongs to the MYG1 family.</text>
</comment>
<dbReference type="InterPro" id="IPR003226">
    <property type="entry name" value="MYG1_exonuclease"/>
</dbReference>
<evidence type="ECO:0008006" key="4">
    <source>
        <dbReference type="Google" id="ProtNLM"/>
    </source>
</evidence>
<evidence type="ECO:0000256" key="1">
    <source>
        <dbReference type="ARBA" id="ARBA00010105"/>
    </source>
</evidence>
<dbReference type="Pfam" id="PF03690">
    <property type="entry name" value="MYG1_exonuc"/>
    <property type="match status" value="1"/>
</dbReference>
<protein>
    <recommendedName>
        <fullName evidence="4">Metal-dependent protein hydrolase</fullName>
    </recommendedName>
</protein>
<dbReference type="OrthoDB" id="10265310at2759"/>
<dbReference type="GO" id="GO:0005737">
    <property type="term" value="C:cytoplasm"/>
    <property type="evidence" value="ECO:0007669"/>
    <property type="project" value="TreeGrafter"/>
</dbReference>
<name>A0A2T9ZKR9_9FUNG</name>
<dbReference type="PANTHER" id="PTHR11215">
    <property type="entry name" value="METAL DEPENDENT HYDROLASE - RELATED"/>
    <property type="match status" value="1"/>
</dbReference>
<evidence type="ECO:0000313" key="2">
    <source>
        <dbReference type="EMBL" id="PVV05161.1"/>
    </source>
</evidence>
<dbReference type="GO" id="GO:0005634">
    <property type="term" value="C:nucleus"/>
    <property type="evidence" value="ECO:0007669"/>
    <property type="project" value="TreeGrafter"/>
</dbReference>
<gene>
    <name evidence="2" type="ORF">BB560_000319</name>
</gene>
<dbReference type="PANTHER" id="PTHR11215:SF1">
    <property type="entry name" value="MYG1 EXONUCLEASE"/>
    <property type="match status" value="1"/>
</dbReference>
<dbReference type="EMBL" id="MBFS01000031">
    <property type="protein sequence ID" value="PVV05161.1"/>
    <property type="molecule type" value="Genomic_DNA"/>
</dbReference>
<comment type="caution">
    <text evidence="2">The sequence shown here is derived from an EMBL/GenBank/DDBJ whole genome shotgun (WGS) entry which is preliminary data.</text>
</comment>
<dbReference type="Proteomes" id="UP000245609">
    <property type="component" value="Unassembled WGS sequence"/>
</dbReference>
<dbReference type="AlphaFoldDB" id="A0A2T9ZKR9"/>
<dbReference type="STRING" id="133381.A0A2T9ZKR9"/>
<reference evidence="2 3" key="1">
    <citation type="journal article" date="2018" name="MBio">
        <title>Comparative Genomics Reveals the Core Gene Toolbox for the Fungus-Insect Symbiosis.</title>
        <authorList>
            <person name="Wang Y."/>
            <person name="Stata M."/>
            <person name="Wang W."/>
            <person name="Stajich J.E."/>
            <person name="White M.M."/>
            <person name="Moncalvo J.M."/>
        </authorList>
    </citation>
    <scope>NUCLEOTIDE SEQUENCE [LARGE SCALE GENOMIC DNA]</scope>
    <source>
        <strain evidence="2 3">SC-DP-2</strain>
    </source>
</reference>
<proteinExistence type="inferred from homology"/>
<keyword evidence="3" id="KW-1185">Reference proteome</keyword>
<accession>A0A2T9ZKR9</accession>
<evidence type="ECO:0000313" key="3">
    <source>
        <dbReference type="Proteomes" id="UP000245609"/>
    </source>
</evidence>
<sequence>MQRFLNMVKIGTHNGSFHADEALAIYILRQLPEYSKSEIVRTRDPATLSECDIVVDVGGVYDHASKRYDHHQRGFTETFSPDFKTKLSSAGLIYKHYGQQAMSQLLGWNLESQSSKLELLHNKLYKSLIEGLDGIDNGVNQYPTDIEPAYEESTSISSIISGLNPWWNEPVQDFDAKFKIAVEKIGQVFSDKVAYYGKAWIPARDIVEKAFKSRFDIHPSGHIIVLDEYCPYEQHLFDLEKAHSAADKPTNCENVKNYTSNQVIYAIFQDTNGGYRVRAISVRPGSFESRLPLPAQWCGLRDEELSKVSGIDDCVFVHATGFIGGNKTKAGAIEMASKSINLATNSQ</sequence>